<reference evidence="5 6" key="1">
    <citation type="submission" date="2023-03" db="EMBL/GenBank/DDBJ databases">
        <title>Fodinicurvata sp. CAU 1616 isolated from sea sendiment.</title>
        <authorList>
            <person name="Kim W."/>
        </authorList>
    </citation>
    <scope>NUCLEOTIDE SEQUENCE [LARGE SCALE GENOMIC DNA]</scope>
    <source>
        <strain evidence="5 6">CAU 1616</strain>
    </source>
</reference>
<dbReference type="Proteomes" id="UP001215503">
    <property type="component" value="Unassembled WGS sequence"/>
</dbReference>
<dbReference type="PANTHER" id="PTHR43130">
    <property type="entry name" value="ARAC-FAMILY TRANSCRIPTIONAL REGULATOR"/>
    <property type="match status" value="1"/>
</dbReference>
<evidence type="ECO:0000313" key="6">
    <source>
        <dbReference type="Proteomes" id="UP001215503"/>
    </source>
</evidence>
<sequence>MPQSPPLIRVSLLALPESYPAVLYCLHELLGCVGRTWQSVTGEPEAAACRFVPSLVSHSGRSQRSPLGLPIAVEAALDEGPPPDIVIVTDLGMTNESRPRGRWQEEVAWLRQRHEAGAVICSVCSGALFLAEAGLLDELEATTHWAAAGLFRRHYPQVRLRAERILCPAGEGQRIVTAGGTSSWTDLALYLVARFAGETEARRMARIFIIGDTSGGQQPFAALARPRQHEDAAVGRAQTWIALNYTCTHPVTRMAEVAGLSERTFSRRFRKATGYAPVDYVQALRLEEAKQMLESSNAPVDAVALEVGYADPAFFRSLFKRAVGLSPARYRQRFARFFGPR</sequence>
<dbReference type="InterPro" id="IPR018062">
    <property type="entry name" value="HTH_AraC-typ_CS"/>
</dbReference>
<keyword evidence="6" id="KW-1185">Reference proteome</keyword>
<dbReference type="InterPro" id="IPR020449">
    <property type="entry name" value="Tscrpt_reg_AraC-type_HTH"/>
</dbReference>
<dbReference type="InterPro" id="IPR052158">
    <property type="entry name" value="INH-QAR"/>
</dbReference>
<dbReference type="SUPFAM" id="SSF52317">
    <property type="entry name" value="Class I glutamine amidotransferase-like"/>
    <property type="match status" value="1"/>
</dbReference>
<dbReference type="PRINTS" id="PR00032">
    <property type="entry name" value="HTHARAC"/>
</dbReference>
<evidence type="ECO:0000259" key="4">
    <source>
        <dbReference type="PROSITE" id="PS01124"/>
    </source>
</evidence>
<organism evidence="5 6">
    <name type="scientific">Aquibaculum arenosum</name>
    <dbReference type="NCBI Taxonomy" id="3032591"/>
    <lineage>
        <taxon>Bacteria</taxon>
        <taxon>Pseudomonadati</taxon>
        <taxon>Pseudomonadota</taxon>
        <taxon>Alphaproteobacteria</taxon>
        <taxon>Rhodospirillales</taxon>
        <taxon>Rhodovibrionaceae</taxon>
        <taxon>Aquibaculum</taxon>
    </lineage>
</organism>
<proteinExistence type="predicted"/>
<dbReference type="InterPro" id="IPR009057">
    <property type="entry name" value="Homeodomain-like_sf"/>
</dbReference>
<feature type="domain" description="HTH araC/xylS-type" evidence="4">
    <location>
        <begin position="235"/>
        <end position="333"/>
    </location>
</feature>
<dbReference type="Gene3D" id="1.10.10.60">
    <property type="entry name" value="Homeodomain-like"/>
    <property type="match status" value="2"/>
</dbReference>
<dbReference type="InterPro" id="IPR029062">
    <property type="entry name" value="Class_I_gatase-like"/>
</dbReference>
<protein>
    <submittedName>
        <fullName evidence="5">Helix-turn-helix domain-containing protein</fullName>
    </submittedName>
</protein>
<evidence type="ECO:0000313" key="5">
    <source>
        <dbReference type="EMBL" id="MDF2095384.1"/>
    </source>
</evidence>
<evidence type="ECO:0000256" key="2">
    <source>
        <dbReference type="ARBA" id="ARBA00023125"/>
    </source>
</evidence>
<dbReference type="InterPro" id="IPR002818">
    <property type="entry name" value="DJ-1/PfpI"/>
</dbReference>
<keyword evidence="2" id="KW-0238">DNA-binding</keyword>
<keyword evidence="3" id="KW-0804">Transcription</keyword>
<dbReference type="PROSITE" id="PS00041">
    <property type="entry name" value="HTH_ARAC_FAMILY_1"/>
    <property type="match status" value="1"/>
</dbReference>
<dbReference type="SUPFAM" id="SSF46689">
    <property type="entry name" value="Homeodomain-like"/>
    <property type="match status" value="2"/>
</dbReference>
<comment type="caution">
    <text evidence="5">The sequence shown here is derived from an EMBL/GenBank/DDBJ whole genome shotgun (WGS) entry which is preliminary data.</text>
</comment>
<dbReference type="InterPro" id="IPR018060">
    <property type="entry name" value="HTH_AraC"/>
</dbReference>
<dbReference type="Gene3D" id="3.40.50.880">
    <property type="match status" value="1"/>
</dbReference>
<dbReference type="Pfam" id="PF12833">
    <property type="entry name" value="HTH_18"/>
    <property type="match status" value="1"/>
</dbReference>
<dbReference type="CDD" id="cd03138">
    <property type="entry name" value="GATase1_AraC_2"/>
    <property type="match status" value="1"/>
</dbReference>
<dbReference type="EMBL" id="JARHUD010000003">
    <property type="protein sequence ID" value="MDF2095384.1"/>
    <property type="molecule type" value="Genomic_DNA"/>
</dbReference>
<keyword evidence="1" id="KW-0805">Transcription regulation</keyword>
<evidence type="ECO:0000256" key="3">
    <source>
        <dbReference type="ARBA" id="ARBA00023163"/>
    </source>
</evidence>
<dbReference type="RefSeq" id="WP_275820765.1">
    <property type="nucleotide sequence ID" value="NZ_JARHUD010000003.1"/>
</dbReference>
<dbReference type="SMART" id="SM00342">
    <property type="entry name" value="HTH_ARAC"/>
    <property type="match status" value="1"/>
</dbReference>
<accession>A0ABT5YKG7</accession>
<gene>
    <name evidence="5" type="ORF">P2G67_05290</name>
</gene>
<dbReference type="PROSITE" id="PS01124">
    <property type="entry name" value="HTH_ARAC_FAMILY_2"/>
    <property type="match status" value="1"/>
</dbReference>
<name>A0ABT5YKG7_9PROT</name>
<evidence type="ECO:0000256" key="1">
    <source>
        <dbReference type="ARBA" id="ARBA00023015"/>
    </source>
</evidence>
<dbReference type="PANTHER" id="PTHR43130:SF11">
    <property type="entry name" value="TRANSCRIPTIONAL REGULATORY PROTEIN"/>
    <property type="match status" value="1"/>
</dbReference>
<dbReference type="Pfam" id="PF01965">
    <property type="entry name" value="DJ-1_PfpI"/>
    <property type="match status" value="1"/>
</dbReference>